<gene>
    <name evidence="9" type="ORF">SAMN04487766_1244</name>
</gene>
<feature type="transmembrane region" description="Helical" evidence="7">
    <location>
        <begin position="15"/>
        <end position="36"/>
    </location>
</feature>
<feature type="domain" description="ABC transmembrane type-1" evidence="8">
    <location>
        <begin position="79"/>
        <end position="280"/>
    </location>
</feature>
<dbReference type="AlphaFoldDB" id="A0A1H0AFC8"/>
<evidence type="ECO:0000313" key="9">
    <source>
        <dbReference type="EMBL" id="SDN31496.1"/>
    </source>
</evidence>
<evidence type="ECO:0000256" key="2">
    <source>
        <dbReference type="ARBA" id="ARBA00022448"/>
    </source>
</evidence>
<dbReference type="Proteomes" id="UP000199671">
    <property type="component" value="Unassembled WGS sequence"/>
</dbReference>
<evidence type="ECO:0000256" key="1">
    <source>
        <dbReference type="ARBA" id="ARBA00004651"/>
    </source>
</evidence>
<evidence type="ECO:0000256" key="6">
    <source>
        <dbReference type="ARBA" id="ARBA00023136"/>
    </source>
</evidence>
<dbReference type="GO" id="GO:0055085">
    <property type="term" value="P:transmembrane transport"/>
    <property type="evidence" value="ECO:0007669"/>
    <property type="project" value="InterPro"/>
</dbReference>
<evidence type="ECO:0000256" key="7">
    <source>
        <dbReference type="RuleBase" id="RU363032"/>
    </source>
</evidence>
<feature type="transmembrane region" description="Helical" evidence="7">
    <location>
        <begin position="187"/>
        <end position="210"/>
    </location>
</feature>
<dbReference type="InterPro" id="IPR035906">
    <property type="entry name" value="MetI-like_sf"/>
</dbReference>
<dbReference type="Gene3D" id="1.10.3720.10">
    <property type="entry name" value="MetI-like"/>
    <property type="match status" value="1"/>
</dbReference>
<sequence length="295" mass="32541">MPVQNVKYDSRSYRLFRLLNTVILLGVIFVTLFPFLNVVAKSFSSEAAISAGEVNLIPKGFNVTTYKVVLSDSAFWVGYRNTFVYTVVATFISLVFTTAFAYVLSKKDLKGRNALVGFAVFTMFFNGGLIPNYILITNLGMKNTIWAVVLPNAINVFNLLVMKSFFEGLPHELEEAGELDGLGTYGILFRIVLPLSKAIIATMLLFYAVANWNAWFGAFLYFDDKNLFPVTIYLRNMLAGVTTSDSLGGGTADQTQISSNLRSVTMVLTSVPILCVYPFAQKYFVTGVTLGSVKG</sequence>
<dbReference type="OrthoDB" id="3524874at2"/>
<dbReference type="PROSITE" id="PS50928">
    <property type="entry name" value="ABC_TM1"/>
    <property type="match status" value="1"/>
</dbReference>
<evidence type="ECO:0000256" key="3">
    <source>
        <dbReference type="ARBA" id="ARBA00022475"/>
    </source>
</evidence>
<comment type="similarity">
    <text evidence="7">Belongs to the binding-protein-dependent transport system permease family.</text>
</comment>
<accession>A0A1H0AFC8</accession>
<organism evidence="9 10">
    <name type="scientific">Actinomyces ruminicola</name>
    <dbReference type="NCBI Taxonomy" id="332524"/>
    <lineage>
        <taxon>Bacteria</taxon>
        <taxon>Bacillati</taxon>
        <taxon>Actinomycetota</taxon>
        <taxon>Actinomycetes</taxon>
        <taxon>Actinomycetales</taxon>
        <taxon>Actinomycetaceae</taxon>
        <taxon>Actinomyces</taxon>
    </lineage>
</organism>
<keyword evidence="6 7" id="KW-0472">Membrane</keyword>
<dbReference type="GO" id="GO:0005886">
    <property type="term" value="C:plasma membrane"/>
    <property type="evidence" value="ECO:0007669"/>
    <property type="project" value="UniProtKB-SubCell"/>
</dbReference>
<protein>
    <submittedName>
        <fullName evidence="9">Putative aldouronate transport system permease protein</fullName>
    </submittedName>
</protein>
<proteinExistence type="inferred from homology"/>
<evidence type="ECO:0000259" key="8">
    <source>
        <dbReference type="PROSITE" id="PS50928"/>
    </source>
</evidence>
<dbReference type="PANTHER" id="PTHR43744">
    <property type="entry name" value="ABC TRANSPORTER PERMEASE PROTEIN MG189-RELATED-RELATED"/>
    <property type="match status" value="1"/>
</dbReference>
<dbReference type="SUPFAM" id="SSF161098">
    <property type="entry name" value="MetI-like"/>
    <property type="match status" value="1"/>
</dbReference>
<keyword evidence="4 7" id="KW-0812">Transmembrane</keyword>
<dbReference type="PANTHER" id="PTHR43744:SF9">
    <property type="entry name" value="POLYGALACTURONAN_RHAMNOGALACTURONAN TRANSPORT SYSTEM PERMEASE PROTEIN YTCP"/>
    <property type="match status" value="1"/>
</dbReference>
<evidence type="ECO:0000313" key="10">
    <source>
        <dbReference type="Proteomes" id="UP000199671"/>
    </source>
</evidence>
<feature type="transmembrane region" description="Helical" evidence="7">
    <location>
        <begin position="83"/>
        <end position="103"/>
    </location>
</feature>
<keyword evidence="2 7" id="KW-0813">Transport</keyword>
<keyword evidence="3" id="KW-1003">Cell membrane</keyword>
<keyword evidence="5 7" id="KW-1133">Transmembrane helix</keyword>
<dbReference type="CDD" id="cd06261">
    <property type="entry name" value="TM_PBP2"/>
    <property type="match status" value="1"/>
</dbReference>
<dbReference type="EMBL" id="FNHU01000024">
    <property type="protein sequence ID" value="SDN31496.1"/>
    <property type="molecule type" value="Genomic_DNA"/>
</dbReference>
<dbReference type="RefSeq" id="WP_092613190.1">
    <property type="nucleotide sequence ID" value="NZ_FNHU01000024.1"/>
</dbReference>
<comment type="subcellular location">
    <subcellularLocation>
        <location evidence="1 7">Cell membrane</location>
        <topology evidence="1 7">Multi-pass membrane protein</topology>
    </subcellularLocation>
</comment>
<dbReference type="Pfam" id="PF00528">
    <property type="entry name" value="BPD_transp_1"/>
    <property type="match status" value="1"/>
</dbReference>
<evidence type="ECO:0000256" key="5">
    <source>
        <dbReference type="ARBA" id="ARBA00022989"/>
    </source>
</evidence>
<reference evidence="9 10" key="1">
    <citation type="submission" date="2016-10" db="EMBL/GenBank/DDBJ databases">
        <authorList>
            <person name="de Groot N.N."/>
        </authorList>
    </citation>
    <scope>NUCLEOTIDE SEQUENCE [LARGE SCALE GENOMIC DNA]</scope>
    <source>
        <strain evidence="9 10">KPR-7B</strain>
    </source>
</reference>
<evidence type="ECO:0000256" key="4">
    <source>
        <dbReference type="ARBA" id="ARBA00022692"/>
    </source>
</evidence>
<name>A0A1H0AFC8_9ACTO</name>
<feature type="transmembrane region" description="Helical" evidence="7">
    <location>
        <begin position="115"/>
        <end position="134"/>
    </location>
</feature>
<dbReference type="InterPro" id="IPR000515">
    <property type="entry name" value="MetI-like"/>
</dbReference>